<organism evidence="2 3">
    <name type="scientific">Branchiibius hedensis</name>
    <dbReference type="NCBI Taxonomy" id="672460"/>
    <lineage>
        <taxon>Bacteria</taxon>
        <taxon>Bacillati</taxon>
        <taxon>Actinomycetota</taxon>
        <taxon>Actinomycetes</taxon>
        <taxon>Micrococcales</taxon>
        <taxon>Dermacoccaceae</taxon>
        <taxon>Branchiibius</taxon>
    </lineage>
</organism>
<dbReference type="AlphaFoldDB" id="A0A2Y8ZQ52"/>
<dbReference type="InterPro" id="IPR027417">
    <property type="entry name" value="P-loop_NTPase"/>
</dbReference>
<protein>
    <recommendedName>
        <fullName evidence="4">AAA-like domain-containing protein</fullName>
    </recommendedName>
</protein>
<name>A0A2Y8ZQ52_9MICO</name>
<dbReference type="Proteomes" id="UP000250028">
    <property type="component" value="Unassembled WGS sequence"/>
</dbReference>
<evidence type="ECO:0000256" key="1">
    <source>
        <dbReference type="SAM" id="MobiDB-lite"/>
    </source>
</evidence>
<accession>A0A2Y8ZQ52</accession>
<feature type="compositionally biased region" description="Basic and acidic residues" evidence="1">
    <location>
        <begin position="828"/>
        <end position="838"/>
    </location>
</feature>
<evidence type="ECO:0000313" key="2">
    <source>
        <dbReference type="EMBL" id="SSA34491.1"/>
    </source>
</evidence>
<evidence type="ECO:0008006" key="4">
    <source>
        <dbReference type="Google" id="ProtNLM"/>
    </source>
</evidence>
<dbReference type="SUPFAM" id="SSF52540">
    <property type="entry name" value="P-loop containing nucleoside triphosphate hydrolases"/>
    <property type="match status" value="1"/>
</dbReference>
<feature type="region of interest" description="Disordered" evidence="1">
    <location>
        <begin position="284"/>
        <end position="304"/>
    </location>
</feature>
<proteinExistence type="predicted"/>
<reference evidence="3" key="1">
    <citation type="submission" date="2016-10" db="EMBL/GenBank/DDBJ databases">
        <authorList>
            <person name="Varghese N."/>
            <person name="Submissions S."/>
        </authorList>
    </citation>
    <scope>NUCLEOTIDE SEQUENCE [LARGE SCALE GENOMIC DNA]</scope>
    <source>
        <strain evidence="3">DSM 22951</strain>
    </source>
</reference>
<sequence>MNVSAFKVSPTASKQLDPAIYVQRAKAFESSLRSVKQATLLAVTGDDGTLDAFLVTPPTSKRAGRGAASLAANLAATIDAVVEPCDDVPDLLAGLGDRPCLVSARVRLESVAGRDTAAGADPAEVAKVVWRANVPGAWVAFTMRTPRPAEVSAYRTWVSSRGGNESHYSRGGELLATSILVGAPDRSTADDLLRQVVAAMPGLDINADPVVVGSGSLPWLLGAGSAGVYGAHVAGVVPALGSVSDTWPLALGLSVPAALGAHVALARCGRNRLLSRLDGLDFPAPRRAAPKHQRRPATDSGGVPRTARVVYPLDRSVLLCAPHMLTGLAVPPGGSASGPATASSRLVPASLRAPIGPMLGADADGNPAHLSADDLYGGVGLLGVPGFGKSVAMRVCLGWVLARRIVDDRSCVIVFENKGDGATACRRMAQSVTGDPDSMLLIDLADASTPAIDVFAFPGTASQKAARFIEAARYAFGEGTLENASIEALNAVLPAALWLSDHGHGNPIALTHRLLGGFGDTSATELSSVVRAAAVTDESAVEAAQYTEILFGANVSASTRRTQSQAARNKLAQLAEIETWWDAGRSRVSWEDVLANHDAVVVNLGTAADGTQVSDRQTQLLSSLLLFQLREAIGRVCVGWQDQGRQVNIFADELSVLAGSSPETVTWLRDQGRSYGVRPFFATQYPQQLHERVRDSLLGFATMLWFGQNNPEIVKSAVSDLTLDGSDFTGADIAAIPRYFAVLRTTVAGVRQTPCLIGIGDWEMRGDWARFLTDQQAATGESYGDVVERVPEHRGWVKPGVQPAGSAGDAYDDSTVAAPVQAMAVPNDPDRFSPDRFNRPIPNDPQDW</sequence>
<gene>
    <name evidence="2" type="ORF">SAMN04489750_1814</name>
</gene>
<keyword evidence="3" id="KW-1185">Reference proteome</keyword>
<evidence type="ECO:0000313" key="3">
    <source>
        <dbReference type="Proteomes" id="UP000250028"/>
    </source>
</evidence>
<feature type="region of interest" description="Disordered" evidence="1">
    <location>
        <begin position="824"/>
        <end position="848"/>
    </location>
</feature>
<dbReference type="EMBL" id="UESZ01000001">
    <property type="protein sequence ID" value="SSA34491.1"/>
    <property type="molecule type" value="Genomic_DNA"/>
</dbReference>
<dbReference type="Gene3D" id="3.40.50.300">
    <property type="entry name" value="P-loop containing nucleotide triphosphate hydrolases"/>
    <property type="match status" value="1"/>
</dbReference>